<comment type="caution">
    <text evidence="2">The sequence shown here is derived from an EMBL/GenBank/DDBJ whole genome shotgun (WGS) entry which is preliminary data.</text>
</comment>
<protein>
    <submittedName>
        <fullName evidence="2">Uncharacterized protein</fullName>
    </submittedName>
</protein>
<keyword evidence="1" id="KW-0472">Membrane</keyword>
<feature type="transmembrane region" description="Helical" evidence="1">
    <location>
        <begin position="12"/>
        <end position="32"/>
    </location>
</feature>
<dbReference type="Proteomes" id="UP001303386">
    <property type="component" value="Unassembled WGS sequence"/>
</dbReference>
<sequence length="142" mass="15581">MKKFLTDTFSQVIYYGLLVALVFATVTGQNNILSVAAAAFWVVIALGAVIGPLTLFLAYGAGQVSDKKTASEALETVKKITRRKNVIARWWGWICMVLTIVLLAYSGWVFTAVCYALSSLFVRFCVSLARGKVEKLQTSEAM</sequence>
<feature type="transmembrane region" description="Helical" evidence="1">
    <location>
        <begin position="38"/>
        <end position="59"/>
    </location>
</feature>
<accession>A0AAW9LXK2</accession>
<evidence type="ECO:0000313" key="3">
    <source>
        <dbReference type="Proteomes" id="UP001303386"/>
    </source>
</evidence>
<keyword evidence="1" id="KW-0812">Transmembrane</keyword>
<feature type="transmembrane region" description="Helical" evidence="1">
    <location>
        <begin position="86"/>
        <end position="104"/>
    </location>
</feature>
<dbReference type="RefSeq" id="WP_323788126.1">
    <property type="nucleotide sequence ID" value="NZ_JARELW010000016.1"/>
</dbReference>
<evidence type="ECO:0000256" key="1">
    <source>
        <dbReference type="SAM" id="Phobius"/>
    </source>
</evidence>
<gene>
    <name evidence="2" type="ORF">PZT46_24840</name>
</gene>
<organism evidence="2 3">
    <name type="scientific">Klebsiella aerogenes</name>
    <name type="common">Enterobacter aerogenes</name>
    <dbReference type="NCBI Taxonomy" id="548"/>
    <lineage>
        <taxon>Bacteria</taxon>
        <taxon>Pseudomonadati</taxon>
        <taxon>Pseudomonadota</taxon>
        <taxon>Gammaproteobacteria</taxon>
        <taxon>Enterobacterales</taxon>
        <taxon>Enterobacteriaceae</taxon>
        <taxon>Klebsiella/Raoultella group</taxon>
        <taxon>Klebsiella</taxon>
    </lineage>
</organism>
<reference evidence="2" key="1">
    <citation type="journal article" date="2023" name="J. Hosp. Infect.">
        <title>Cross-contamination of carbapenem-resistant Gram-negative bacteria between patients and hospital environment in the first year of a newly built surgical ward.</title>
        <authorList>
            <person name="Boutin S."/>
            <person name="Scherrer M."/>
            <person name="Spath I."/>
            <person name="Kocer K."/>
            <person name="Heeg K."/>
            <person name="Nurjadi D."/>
        </authorList>
    </citation>
    <scope>NUCLEOTIDE SEQUENCE</scope>
    <source>
        <strain evidence="2">KE10384</strain>
    </source>
</reference>
<evidence type="ECO:0000313" key="2">
    <source>
        <dbReference type="EMBL" id="MEA8802444.1"/>
    </source>
</evidence>
<dbReference type="AlphaFoldDB" id="A0AAW9LXK2"/>
<dbReference type="EMBL" id="JARELW010000016">
    <property type="protein sequence ID" value="MEA8802444.1"/>
    <property type="molecule type" value="Genomic_DNA"/>
</dbReference>
<proteinExistence type="predicted"/>
<name>A0AAW9LXK2_KLEAE</name>
<keyword evidence="1" id="KW-1133">Transmembrane helix</keyword>